<sequence length="296" mass="32684">MPQTVRPPASARRRNWIAAASVGGIVVTTTALGAFALGDEAPEPARSTGSAQEAAAAQAKITLPKVKWKRSWSDEFNGRGKPSKAWTPVLGNGTNGWSHKALHYYQAGNSYQDGRGNLVITAAKTSSSAKLNCWYGRCRYVSGRVQTKGKFHQTYGRFAVRAKLPTGKGIWPAFWMQREGGAYGEIDVVETVGSKPRLVQGFAHAQRRVGGGGVTLAKPLSAGYHVYGVDWTPHRVVWWVDGRPYAQMKAYRNWPFNKPFYLILNIQVGGTWPGSPDKTTRFPARMQIDWVRTYRG</sequence>
<evidence type="ECO:0000256" key="1">
    <source>
        <dbReference type="ARBA" id="ARBA00006865"/>
    </source>
</evidence>
<dbReference type="GO" id="GO:0005975">
    <property type="term" value="P:carbohydrate metabolic process"/>
    <property type="evidence" value="ECO:0007669"/>
    <property type="project" value="InterPro"/>
</dbReference>
<dbReference type="EMBL" id="WEGH01000001">
    <property type="protein sequence ID" value="MQY02887.1"/>
    <property type="molecule type" value="Genomic_DNA"/>
</dbReference>
<evidence type="ECO:0000256" key="2">
    <source>
        <dbReference type="SAM" id="Phobius"/>
    </source>
</evidence>
<comment type="caution">
    <text evidence="4">The sequence shown here is derived from an EMBL/GenBank/DDBJ whole genome shotgun (WGS) entry which is preliminary data.</text>
</comment>
<dbReference type="SUPFAM" id="SSF49899">
    <property type="entry name" value="Concanavalin A-like lectins/glucanases"/>
    <property type="match status" value="1"/>
</dbReference>
<dbReference type="PANTHER" id="PTHR10963">
    <property type="entry name" value="GLYCOSYL HYDROLASE-RELATED"/>
    <property type="match status" value="1"/>
</dbReference>
<keyword evidence="5" id="KW-1185">Reference proteome</keyword>
<feature type="domain" description="GH16" evidence="3">
    <location>
        <begin position="56"/>
        <end position="296"/>
    </location>
</feature>
<dbReference type="InterPro" id="IPR000757">
    <property type="entry name" value="Beta-glucanase-like"/>
</dbReference>
<dbReference type="Gene3D" id="2.60.120.200">
    <property type="match status" value="1"/>
</dbReference>
<dbReference type="CDD" id="cd08023">
    <property type="entry name" value="GH16_laminarinase_like"/>
    <property type="match status" value="1"/>
</dbReference>
<dbReference type="Proteomes" id="UP000487268">
    <property type="component" value="Unassembled WGS sequence"/>
</dbReference>
<feature type="transmembrane region" description="Helical" evidence="2">
    <location>
        <begin position="16"/>
        <end position="37"/>
    </location>
</feature>
<accession>A0A7K0BP28</accession>
<dbReference type="AlphaFoldDB" id="A0A7K0BP28"/>
<dbReference type="PANTHER" id="PTHR10963:SF55">
    <property type="entry name" value="GLYCOSIDE HYDROLASE FAMILY 16 PROTEIN"/>
    <property type="match status" value="1"/>
</dbReference>
<evidence type="ECO:0000313" key="5">
    <source>
        <dbReference type="Proteomes" id="UP000487268"/>
    </source>
</evidence>
<dbReference type="GO" id="GO:0004553">
    <property type="term" value="F:hydrolase activity, hydrolyzing O-glycosyl compounds"/>
    <property type="evidence" value="ECO:0007669"/>
    <property type="project" value="InterPro"/>
</dbReference>
<dbReference type="OrthoDB" id="9809583at2"/>
<keyword evidence="2" id="KW-0472">Membrane</keyword>
<dbReference type="PROSITE" id="PS51762">
    <property type="entry name" value="GH16_2"/>
    <property type="match status" value="1"/>
</dbReference>
<dbReference type="InterPro" id="IPR013320">
    <property type="entry name" value="ConA-like_dom_sf"/>
</dbReference>
<evidence type="ECO:0000259" key="3">
    <source>
        <dbReference type="PROSITE" id="PS51762"/>
    </source>
</evidence>
<reference evidence="4 5" key="1">
    <citation type="submission" date="2019-10" db="EMBL/GenBank/DDBJ databases">
        <title>Actinomadura rubteroloni sp. nov. and Actinomadura macrotermitis sp. nov., isolated from the gut of fungus growing-termite Macrotermes natalensis.</title>
        <authorList>
            <person name="Benndorf R."/>
            <person name="Martin K."/>
            <person name="Kuefner M."/>
            <person name="De Beer W."/>
            <person name="Kaster A.-K."/>
            <person name="Vollmers J."/>
            <person name="Poulsen M."/>
            <person name="Beemelmanns C."/>
        </authorList>
    </citation>
    <scope>NUCLEOTIDE SEQUENCE [LARGE SCALE GENOMIC DNA]</scope>
    <source>
        <strain evidence="4 5">RB68</strain>
    </source>
</reference>
<keyword evidence="2" id="KW-1133">Transmembrane helix</keyword>
<dbReference type="InterPro" id="IPR050546">
    <property type="entry name" value="Glycosyl_Hydrlase_16"/>
</dbReference>
<dbReference type="Pfam" id="PF00722">
    <property type="entry name" value="Glyco_hydro_16"/>
    <property type="match status" value="1"/>
</dbReference>
<comment type="similarity">
    <text evidence="1">Belongs to the glycosyl hydrolase 16 family.</text>
</comment>
<evidence type="ECO:0000313" key="4">
    <source>
        <dbReference type="EMBL" id="MQY02887.1"/>
    </source>
</evidence>
<gene>
    <name evidence="4" type="ORF">ACRB68_09220</name>
</gene>
<organism evidence="4 5">
    <name type="scientific">Actinomadura macrotermitis</name>
    <dbReference type="NCBI Taxonomy" id="2585200"/>
    <lineage>
        <taxon>Bacteria</taxon>
        <taxon>Bacillati</taxon>
        <taxon>Actinomycetota</taxon>
        <taxon>Actinomycetes</taxon>
        <taxon>Streptosporangiales</taxon>
        <taxon>Thermomonosporaceae</taxon>
        <taxon>Actinomadura</taxon>
    </lineage>
</organism>
<proteinExistence type="inferred from homology"/>
<keyword evidence="2" id="KW-0812">Transmembrane</keyword>
<name>A0A7K0BP28_9ACTN</name>
<dbReference type="RefSeq" id="WP_153530957.1">
    <property type="nucleotide sequence ID" value="NZ_WEGH01000001.1"/>
</dbReference>
<protein>
    <recommendedName>
        <fullName evidence="3">GH16 domain-containing protein</fullName>
    </recommendedName>
</protein>